<dbReference type="EMBL" id="SUNJ01000655">
    <property type="protein sequence ID" value="TPP67466.1"/>
    <property type="molecule type" value="Genomic_DNA"/>
</dbReference>
<name>A0A504Z3W5_FASGI</name>
<evidence type="ECO:0000256" key="1">
    <source>
        <dbReference type="SAM" id="MobiDB-lite"/>
    </source>
</evidence>
<dbReference type="Proteomes" id="UP000316759">
    <property type="component" value="Unassembled WGS sequence"/>
</dbReference>
<evidence type="ECO:0000313" key="2">
    <source>
        <dbReference type="EMBL" id="TPP67466.1"/>
    </source>
</evidence>
<gene>
    <name evidence="2" type="ORF">FGIG_10987</name>
</gene>
<feature type="compositionally biased region" description="Basic and acidic residues" evidence="1">
    <location>
        <begin position="60"/>
        <end position="72"/>
    </location>
</feature>
<keyword evidence="3" id="KW-1185">Reference proteome</keyword>
<feature type="region of interest" description="Disordered" evidence="1">
    <location>
        <begin position="1"/>
        <end position="27"/>
    </location>
</feature>
<dbReference type="AlphaFoldDB" id="A0A504Z3W5"/>
<organism evidence="2 3">
    <name type="scientific">Fasciola gigantica</name>
    <name type="common">Giant liver fluke</name>
    <dbReference type="NCBI Taxonomy" id="46835"/>
    <lineage>
        <taxon>Eukaryota</taxon>
        <taxon>Metazoa</taxon>
        <taxon>Spiralia</taxon>
        <taxon>Lophotrochozoa</taxon>
        <taxon>Platyhelminthes</taxon>
        <taxon>Trematoda</taxon>
        <taxon>Digenea</taxon>
        <taxon>Plagiorchiida</taxon>
        <taxon>Echinostomata</taxon>
        <taxon>Echinostomatoidea</taxon>
        <taxon>Fasciolidae</taxon>
        <taxon>Fasciola</taxon>
    </lineage>
</organism>
<reference evidence="2 3" key="1">
    <citation type="submission" date="2019-04" db="EMBL/GenBank/DDBJ databases">
        <title>Annotation for the trematode Fasciola gigantica.</title>
        <authorList>
            <person name="Choi Y.-J."/>
        </authorList>
    </citation>
    <scope>NUCLEOTIDE SEQUENCE [LARGE SCALE GENOMIC DNA]</scope>
    <source>
        <strain evidence="2">Uganda_cow_1</strain>
    </source>
</reference>
<evidence type="ECO:0000313" key="3">
    <source>
        <dbReference type="Proteomes" id="UP000316759"/>
    </source>
</evidence>
<feature type="region of interest" description="Disordered" evidence="1">
    <location>
        <begin position="50"/>
        <end position="72"/>
    </location>
</feature>
<accession>A0A504Z3W5</accession>
<dbReference type="OrthoDB" id="10487607at2759"/>
<comment type="caution">
    <text evidence="2">The sequence shown here is derived from an EMBL/GenBank/DDBJ whole genome shotgun (WGS) entry which is preliminary data.</text>
</comment>
<protein>
    <submittedName>
        <fullName evidence="2">Uncharacterized protein</fullName>
    </submittedName>
</protein>
<proteinExistence type="predicted"/>
<sequence length="647" mass="74697">MKVHTGVDSSDEASVQDAIVEDPDPTERLKTILPEINLSHAPRSSCLNWTADSSNSESDTSSKRLPNHEVGKTKRKSIWLHRKVERHCRQRYQDEISNQLNAQTTQLPASNVPCDRTWSAVEAFHYPTDNECADASAICSEPIYYSNGSKGHRGNYVRNIFRKMCHRISHKNLVDTNLKEIISDDVQDVTQEHPVLISDEPEMPTVEVFTDSAIPQHADESRKTEERPACYRFTLVYSNELINWGIFLVTARKCFLPKSVCPSNDANMSRFLSQRAQEHHRFCRISDLRKMKTGYFSNNGSCGASPPRSHHKPNQTGFLNQELTKECDPQTETSISLVTTFMQENKKAQLLSNKPKESLLNQTGYWWTNKTEDEVRSILRTRLKQKNTPPGLITPEQEMEYPEDKKGLLKMTPNLLSQILSDPYVHLYYFFIDCRIHPRTQAFKKRTVPGAISLEDFLDCKERISKRSLRKHLRQRYEQLVHSTAGLQTEPLLYVILIVDMNNTTHPVKNQIVLEEIGELVSSEADVLEKSADKHSVYSHQNYHTVTNGTKSMINQFKCFRVDFDEIRKQAPWILSSIKYNAHMCWITPPLKLARGQLWLWQDSQYNNTGKCDERNDHMENFGPLRILIKRYDLDCIICLLYTSRCV</sequence>